<proteinExistence type="predicted"/>
<organism evidence="1 2">
    <name type="scientific">Gossypium barbadense</name>
    <name type="common">Sea Island cotton</name>
    <name type="synonym">Hibiscus barbadensis</name>
    <dbReference type="NCBI Taxonomy" id="3634"/>
    <lineage>
        <taxon>Eukaryota</taxon>
        <taxon>Viridiplantae</taxon>
        <taxon>Streptophyta</taxon>
        <taxon>Embryophyta</taxon>
        <taxon>Tracheophyta</taxon>
        <taxon>Spermatophyta</taxon>
        <taxon>Magnoliopsida</taxon>
        <taxon>eudicotyledons</taxon>
        <taxon>Gunneridae</taxon>
        <taxon>Pentapetalae</taxon>
        <taxon>rosids</taxon>
        <taxon>malvids</taxon>
        <taxon>Malvales</taxon>
        <taxon>Malvaceae</taxon>
        <taxon>Malvoideae</taxon>
        <taxon>Gossypium</taxon>
    </lineage>
</organism>
<sequence>MSKIGTSHSSFERLFRRMLYTRKVKHVKATRPEKHNFLEDVCAQREAPLRERMRRTYSKLTTYTRGELRAVRRQEIKTEVILTILYPRVEAIDSRVRNVTYLSRRGPCSFLKTSGASHRHVLTRVYRIAFLLPSKRARQNIYRGEYHTGVIENIKKQPGEVVGDAVETRARIPLCQY</sequence>
<dbReference type="Proteomes" id="UP000239757">
    <property type="component" value="Unassembled WGS sequence"/>
</dbReference>
<name>A0A2P5WFB3_GOSBA</name>
<accession>A0A2P5WFB3</accession>
<evidence type="ECO:0000313" key="1">
    <source>
        <dbReference type="EMBL" id="PPR89741.1"/>
    </source>
</evidence>
<protein>
    <submittedName>
        <fullName evidence="1">Uncharacterized protein</fullName>
    </submittedName>
</protein>
<dbReference type="EMBL" id="KZ667845">
    <property type="protein sequence ID" value="PPR89741.1"/>
    <property type="molecule type" value="Genomic_DNA"/>
</dbReference>
<reference evidence="1 2" key="1">
    <citation type="submission" date="2015-01" db="EMBL/GenBank/DDBJ databases">
        <title>Genome of allotetraploid Gossypium barbadense reveals genomic plasticity and fiber elongation in cotton evolution.</title>
        <authorList>
            <person name="Chen X."/>
            <person name="Liu X."/>
            <person name="Zhao B."/>
            <person name="Zheng H."/>
            <person name="Hu Y."/>
            <person name="Lu G."/>
            <person name="Yang C."/>
            <person name="Chen J."/>
            <person name="Shan C."/>
            <person name="Zhang L."/>
            <person name="Zhou Y."/>
            <person name="Wang L."/>
            <person name="Guo W."/>
            <person name="Bai Y."/>
            <person name="Ruan J."/>
            <person name="Shangguan X."/>
            <person name="Mao Y."/>
            <person name="Jiang J."/>
            <person name="Zhu Y."/>
            <person name="Lei J."/>
            <person name="Kang H."/>
            <person name="Chen S."/>
            <person name="He X."/>
            <person name="Wang R."/>
            <person name="Wang Y."/>
            <person name="Chen J."/>
            <person name="Wang L."/>
            <person name="Yu S."/>
            <person name="Wang B."/>
            <person name="Wei J."/>
            <person name="Song S."/>
            <person name="Lu X."/>
            <person name="Gao Z."/>
            <person name="Gu W."/>
            <person name="Deng X."/>
            <person name="Ma D."/>
            <person name="Wang S."/>
            <person name="Liang W."/>
            <person name="Fang L."/>
            <person name="Cai C."/>
            <person name="Zhu X."/>
            <person name="Zhou B."/>
            <person name="Zhang Y."/>
            <person name="Chen Z."/>
            <person name="Xu S."/>
            <person name="Zhu R."/>
            <person name="Wang S."/>
            <person name="Zhang T."/>
            <person name="Zhao G."/>
        </authorList>
    </citation>
    <scope>NUCLEOTIDE SEQUENCE [LARGE SCALE GENOMIC DNA]</scope>
    <source>
        <strain evidence="2">cv. Xinhai21</strain>
        <tissue evidence="1">Leaf</tissue>
    </source>
</reference>
<gene>
    <name evidence="1" type="ORF">GOBAR_AA30944</name>
</gene>
<evidence type="ECO:0000313" key="2">
    <source>
        <dbReference type="Proteomes" id="UP000239757"/>
    </source>
</evidence>
<dbReference type="AlphaFoldDB" id="A0A2P5WFB3"/>